<feature type="transmembrane region" description="Helical" evidence="1">
    <location>
        <begin position="270"/>
        <end position="288"/>
    </location>
</feature>
<reference evidence="2 3" key="1">
    <citation type="journal article" date="2015" name="Microbes Environ.">
        <title>Distribution and evolution of nitrogen fixation genes in the phylum bacteroidetes.</title>
        <authorList>
            <person name="Inoue J."/>
            <person name="Oshima K."/>
            <person name="Suda W."/>
            <person name="Sakamoto M."/>
            <person name="Iino T."/>
            <person name="Noda S."/>
            <person name="Hongoh Y."/>
            <person name="Hattori M."/>
            <person name="Ohkuma M."/>
        </authorList>
    </citation>
    <scope>NUCLEOTIDE SEQUENCE [LARGE SCALE GENOMIC DNA]</scope>
    <source>
        <strain evidence="2">JCM 15548</strain>
    </source>
</reference>
<dbReference type="STRING" id="1236989.JCM15548_11531"/>
<comment type="caution">
    <text evidence="2">The sequence shown here is derived from an EMBL/GenBank/DDBJ whole genome shotgun (WGS) entry which is preliminary data.</text>
</comment>
<keyword evidence="3" id="KW-1185">Reference proteome</keyword>
<dbReference type="GO" id="GO:0005886">
    <property type="term" value="C:plasma membrane"/>
    <property type="evidence" value="ECO:0007669"/>
    <property type="project" value="TreeGrafter"/>
</dbReference>
<dbReference type="Pfam" id="PF06123">
    <property type="entry name" value="CreD"/>
    <property type="match status" value="1"/>
</dbReference>
<name>A0A0E9LWV2_9BACT</name>
<sequence>MIRSIISERESTSLQVENEISAQWGYAQVLAGPILNIPTELTSVDKNGNVITERDWLHIMPSNLDIASRLEPEIRYRGIFKTAVYTSVSHITGNFKFQLNPEEIEGEPDWSKAVVTFGISDNRGIRGDIGILWNNEPLEPESGMLTQNITKTGFSIKTPLTLENLENSIPFNINLELSGSKSFTILPLGQKSNININSSWTNPSFSGNLLPQKRKISDAGFEANWQLTHLNRNFPQYWQGQQFDVWEHSLGVDLFLPVNHYQKATRSAKYGILFIILTLLVFLFIELINNKKVHLFQYLLVGLASSFSFHF</sequence>
<dbReference type="Proteomes" id="UP000032900">
    <property type="component" value="Unassembled WGS sequence"/>
</dbReference>
<organism evidence="2 3">
    <name type="scientific">Geofilum rubicundum JCM 15548</name>
    <dbReference type="NCBI Taxonomy" id="1236989"/>
    <lineage>
        <taxon>Bacteria</taxon>
        <taxon>Pseudomonadati</taxon>
        <taxon>Bacteroidota</taxon>
        <taxon>Bacteroidia</taxon>
        <taxon>Marinilabiliales</taxon>
        <taxon>Marinilabiliaceae</taxon>
        <taxon>Geofilum</taxon>
    </lineage>
</organism>
<dbReference type="PANTHER" id="PTHR30092">
    <property type="entry name" value="INNER MEMBRANE PROTEIN CRED"/>
    <property type="match status" value="1"/>
</dbReference>
<accession>A0A0E9LWV2</accession>
<evidence type="ECO:0000313" key="3">
    <source>
        <dbReference type="Proteomes" id="UP000032900"/>
    </source>
</evidence>
<keyword evidence="1" id="KW-0812">Transmembrane</keyword>
<dbReference type="PANTHER" id="PTHR30092:SF0">
    <property type="entry name" value="INNER MEMBRANE PROTEIN CRED"/>
    <property type="match status" value="1"/>
</dbReference>
<dbReference type="EMBL" id="BAZW01000008">
    <property type="protein sequence ID" value="GAO29355.1"/>
    <property type="molecule type" value="Genomic_DNA"/>
</dbReference>
<dbReference type="AlphaFoldDB" id="A0A0E9LWV2"/>
<keyword evidence="1" id="KW-0472">Membrane</keyword>
<proteinExistence type="predicted"/>
<dbReference type="NCBIfam" id="NF008712">
    <property type="entry name" value="PRK11715.1-1"/>
    <property type="match status" value="1"/>
</dbReference>
<evidence type="ECO:0000256" key="1">
    <source>
        <dbReference type="SAM" id="Phobius"/>
    </source>
</evidence>
<keyword evidence="1" id="KW-1133">Transmembrane helix</keyword>
<dbReference type="InterPro" id="IPR010364">
    <property type="entry name" value="Uncharacterised_IM_CreD"/>
</dbReference>
<evidence type="ECO:0000313" key="2">
    <source>
        <dbReference type="EMBL" id="GAO29355.1"/>
    </source>
</evidence>
<protein>
    <submittedName>
        <fullName evidence="2">Inner membrane protein CreD-like protein</fullName>
    </submittedName>
</protein>
<gene>
    <name evidence="2" type="ORF">JCM15548_11531</name>
</gene>